<organism evidence="2 3">
    <name type="scientific">Merluccius polli</name>
    <name type="common">Benguela hake</name>
    <name type="synonym">Merluccius cadenati</name>
    <dbReference type="NCBI Taxonomy" id="89951"/>
    <lineage>
        <taxon>Eukaryota</taxon>
        <taxon>Metazoa</taxon>
        <taxon>Chordata</taxon>
        <taxon>Craniata</taxon>
        <taxon>Vertebrata</taxon>
        <taxon>Euteleostomi</taxon>
        <taxon>Actinopterygii</taxon>
        <taxon>Neopterygii</taxon>
        <taxon>Teleostei</taxon>
        <taxon>Neoteleostei</taxon>
        <taxon>Acanthomorphata</taxon>
        <taxon>Zeiogadaria</taxon>
        <taxon>Gadariae</taxon>
        <taxon>Gadiformes</taxon>
        <taxon>Gadoidei</taxon>
        <taxon>Merlucciidae</taxon>
        <taxon>Merluccius</taxon>
    </lineage>
</organism>
<dbReference type="SUPFAM" id="SSF82199">
    <property type="entry name" value="SET domain"/>
    <property type="match status" value="1"/>
</dbReference>
<dbReference type="PROSITE" id="PS50280">
    <property type="entry name" value="SET"/>
    <property type="match status" value="1"/>
</dbReference>
<dbReference type="GO" id="GO:0042799">
    <property type="term" value="F:histone H4K20 methyltransferase activity"/>
    <property type="evidence" value="ECO:0007669"/>
    <property type="project" value="TreeGrafter"/>
</dbReference>
<evidence type="ECO:0000313" key="3">
    <source>
        <dbReference type="Proteomes" id="UP001174136"/>
    </source>
</evidence>
<dbReference type="GO" id="GO:0043516">
    <property type="term" value="P:regulation of DNA damage response, signal transduction by p53 class mediator"/>
    <property type="evidence" value="ECO:0007669"/>
    <property type="project" value="TreeGrafter"/>
</dbReference>
<protein>
    <submittedName>
        <fullName evidence="2">Histone-lysine N-methyltransferase set-1</fullName>
    </submittedName>
</protein>
<proteinExistence type="predicted"/>
<dbReference type="InterPro" id="IPR001214">
    <property type="entry name" value="SET_dom"/>
</dbReference>
<name>A0AA47MQ84_MERPO</name>
<dbReference type="EMBL" id="JAOPHQ010003145">
    <property type="protein sequence ID" value="KAK0144274.1"/>
    <property type="molecule type" value="Genomic_DNA"/>
</dbReference>
<dbReference type="GO" id="GO:0006357">
    <property type="term" value="P:regulation of transcription by RNA polymerase II"/>
    <property type="evidence" value="ECO:0007669"/>
    <property type="project" value="TreeGrafter"/>
</dbReference>
<dbReference type="PANTHER" id="PTHR46167:SF1">
    <property type="entry name" value="N-LYSINE METHYLTRANSFERASE KMT5A"/>
    <property type="match status" value="1"/>
</dbReference>
<dbReference type="GO" id="GO:0005700">
    <property type="term" value="C:polytene chromosome"/>
    <property type="evidence" value="ECO:0007669"/>
    <property type="project" value="TreeGrafter"/>
</dbReference>
<dbReference type="Proteomes" id="UP001174136">
    <property type="component" value="Unassembled WGS sequence"/>
</dbReference>
<dbReference type="InterPro" id="IPR051760">
    <property type="entry name" value="KMT5A"/>
</dbReference>
<dbReference type="InterPro" id="IPR046341">
    <property type="entry name" value="SET_dom_sf"/>
</dbReference>
<feature type="domain" description="SET" evidence="1">
    <location>
        <begin position="37"/>
        <end position="150"/>
    </location>
</feature>
<dbReference type="Pfam" id="PF00856">
    <property type="entry name" value="SET"/>
    <property type="match status" value="1"/>
</dbReference>
<dbReference type="AlphaFoldDB" id="A0AA47MQ84"/>
<evidence type="ECO:0000313" key="2">
    <source>
        <dbReference type="EMBL" id="KAK0144274.1"/>
    </source>
</evidence>
<reference evidence="2" key="1">
    <citation type="journal article" date="2023" name="Front. Mar. Sci.">
        <title>A new Merluccius polli reference genome to investigate the effects of global change in West African waters.</title>
        <authorList>
            <person name="Mateo J.L."/>
            <person name="Blanco-Fernandez C."/>
            <person name="Garcia-Vazquez E."/>
            <person name="Machado-Schiaffino G."/>
        </authorList>
    </citation>
    <scope>NUCLEOTIDE SEQUENCE</scope>
    <source>
        <strain evidence="2">C29</strain>
        <tissue evidence="2">Fin</tissue>
    </source>
</reference>
<accession>A0AA47MQ84</accession>
<keyword evidence="3" id="KW-1185">Reference proteome</keyword>
<gene>
    <name evidence="2" type="primary">set-1_1</name>
    <name evidence="2" type="ORF">N1851_017360</name>
</gene>
<evidence type="ECO:0000259" key="1">
    <source>
        <dbReference type="PROSITE" id="PS50280"/>
    </source>
</evidence>
<dbReference type="Gene3D" id="2.170.270.10">
    <property type="entry name" value="SET domain"/>
    <property type="match status" value="1"/>
</dbReference>
<dbReference type="PANTHER" id="PTHR46167">
    <property type="entry name" value="N-LYSINE METHYLTRANSFERASE KMT5A"/>
    <property type="match status" value="1"/>
</dbReference>
<comment type="caution">
    <text evidence="2">The sequence shown here is derived from an EMBL/GenBank/DDBJ whole genome shotgun (WGS) entry which is preliminary data.</text>
</comment>
<dbReference type="GO" id="GO:0005634">
    <property type="term" value="C:nucleus"/>
    <property type="evidence" value="ECO:0007669"/>
    <property type="project" value="TreeGrafter"/>
</dbReference>
<sequence>MTTEEKTCHGILAKGIKYPRLDPIRDAQHHVRLKKDKALCVWRYIGPIKGRGVFALEPILKGSFILEYRGVLEKTAAWNEYTYFFKHKRTDYCIDASREDGTLGRLVNDAEKPNAKMKKIEVDVCVCLPSLTLRKGKKLPMTTEEKTCHGVLAKGIKVVYQSSLHLQATHQSSVHLQATHQSSLHLQATHQSSLHLQATHQSSLHLQATHQSFLHLQATHQSSLHLQATHQSSLHLQATHQSSLHLQATHQSSLHLQATHQSSLHLQVTHHFSPPQCSLKSDFVSALALLTTDAIVYTVDQLLALHNTVVLPQDRLISLRDIN</sequence>